<dbReference type="eggNOG" id="ENOG5031QMH">
    <property type="taxonomic scope" value="Bacteria"/>
</dbReference>
<dbReference type="RefSeq" id="WP_013551447.1">
    <property type="nucleotide sequence ID" value="NC_014934.1"/>
</dbReference>
<evidence type="ECO:0008006" key="4">
    <source>
        <dbReference type="Google" id="ProtNLM"/>
    </source>
</evidence>
<reference evidence="2 3" key="1">
    <citation type="journal article" date="2010" name="Stand. Genomic Sci.">
        <title>Complete genome sequence of Cellulophaga algicola type strain (IC166).</title>
        <authorList>
            <person name="Abt B."/>
            <person name="Lu M."/>
            <person name="Misra M."/>
            <person name="Han C."/>
            <person name="Nolan M."/>
            <person name="Lucas S."/>
            <person name="Hammon N."/>
            <person name="Deshpande S."/>
            <person name="Cheng J.F."/>
            <person name="Tapia R."/>
            <person name="Goodwin L."/>
            <person name="Pitluck S."/>
            <person name="Liolios K."/>
            <person name="Pagani I."/>
            <person name="Ivanova N."/>
            <person name="Mavromatis K."/>
            <person name="Ovchinikova G."/>
            <person name="Pati A."/>
            <person name="Chen A."/>
            <person name="Palaniappan K."/>
            <person name="Land M."/>
            <person name="Hauser L."/>
            <person name="Chang Y.J."/>
            <person name="Jeffries C.D."/>
            <person name="Detter J.C."/>
            <person name="Brambilla E."/>
            <person name="Rohde M."/>
            <person name="Tindall B.J."/>
            <person name="Goker M."/>
            <person name="Woyke T."/>
            <person name="Bristow J."/>
            <person name="Eisen J.A."/>
            <person name="Markowitz V."/>
            <person name="Hugenholtz P."/>
            <person name="Kyrpides N.C."/>
            <person name="Klenk H.P."/>
            <person name="Lapidus A."/>
        </authorList>
    </citation>
    <scope>NUCLEOTIDE SEQUENCE [LARGE SCALE GENOMIC DNA]</scope>
    <source>
        <strain evidence="3">DSM 14237 / IC166 / ACAM 630</strain>
    </source>
</reference>
<dbReference type="KEGG" id="cao:Celal_2691"/>
<dbReference type="STRING" id="688270.Celal_2691"/>
<name>E6XBB2_CELAD</name>
<feature type="chain" id="PRO_5003215164" description="Beta-lactamase-inhibitor-like PepSY-like domain-containing protein" evidence="1">
    <location>
        <begin position="20"/>
        <end position="153"/>
    </location>
</feature>
<dbReference type="HOGENOM" id="CLU_1709953_0_0_10"/>
<evidence type="ECO:0000313" key="2">
    <source>
        <dbReference type="EMBL" id="ADV49976.1"/>
    </source>
</evidence>
<keyword evidence="3" id="KW-1185">Reference proteome</keyword>
<protein>
    <recommendedName>
        <fullName evidence="4">Beta-lactamase-inhibitor-like PepSY-like domain-containing protein</fullName>
    </recommendedName>
</protein>
<accession>E6XBB2</accession>
<proteinExistence type="predicted"/>
<evidence type="ECO:0000256" key="1">
    <source>
        <dbReference type="SAM" id="SignalP"/>
    </source>
</evidence>
<keyword evidence="1" id="KW-0732">Signal</keyword>
<dbReference type="EMBL" id="CP002453">
    <property type="protein sequence ID" value="ADV49976.1"/>
    <property type="molecule type" value="Genomic_DNA"/>
</dbReference>
<dbReference type="OrthoDB" id="1435835at2"/>
<organism evidence="2 3">
    <name type="scientific">Cellulophaga algicola (strain DSM 14237 / IC166 / ACAM 630)</name>
    <dbReference type="NCBI Taxonomy" id="688270"/>
    <lineage>
        <taxon>Bacteria</taxon>
        <taxon>Pseudomonadati</taxon>
        <taxon>Bacteroidota</taxon>
        <taxon>Flavobacteriia</taxon>
        <taxon>Flavobacteriales</taxon>
        <taxon>Flavobacteriaceae</taxon>
        <taxon>Cellulophaga</taxon>
    </lineage>
</organism>
<sequence>MKLKLACTLLLFTSLFTFAQIDYKGLIKNLENVTAETDLKAFFKGIPSGENYAGDLLFEDERFLMFYKVPIDKVSFSNDWNGLSMELKPFDEKEDYETIVSNLIKSYGEPEIDDDDDTSIYYEWNTETLHILLSIRKEKGEFKAFDNLDLKFK</sequence>
<evidence type="ECO:0000313" key="3">
    <source>
        <dbReference type="Proteomes" id="UP000008634"/>
    </source>
</evidence>
<dbReference type="Proteomes" id="UP000008634">
    <property type="component" value="Chromosome"/>
</dbReference>
<feature type="signal peptide" evidence="1">
    <location>
        <begin position="1"/>
        <end position="19"/>
    </location>
</feature>
<gene>
    <name evidence="2" type="ordered locus">Celal_2691</name>
</gene>
<dbReference type="AlphaFoldDB" id="E6XBB2"/>